<name>B9SQN7_RICCO</name>
<evidence type="ECO:0000313" key="4">
    <source>
        <dbReference type="Proteomes" id="UP000008311"/>
    </source>
</evidence>
<dbReference type="Proteomes" id="UP000008311">
    <property type="component" value="Unassembled WGS sequence"/>
</dbReference>
<dbReference type="GO" id="GO:0016413">
    <property type="term" value="F:O-acetyltransferase activity"/>
    <property type="evidence" value="ECO:0007669"/>
    <property type="project" value="InterPro"/>
</dbReference>
<reference evidence="4" key="1">
    <citation type="journal article" date="2010" name="Nat. Biotechnol.">
        <title>Draft genome sequence of the oilseed species Ricinus communis.</title>
        <authorList>
            <person name="Chan A.P."/>
            <person name="Crabtree J."/>
            <person name="Zhao Q."/>
            <person name="Lorenzi H."/>
            <person name="Orvis J."/>
            <person name="Puiu D."/>
            <person name="Melake-Berhan A."/>
            <person name="Jones K.M."/>
            <person name="Redman J."/>
            <person name="Chen G."/>
            <person name="Cahoon E.B."/>
            <person name="Gedil M."/>
            <person name="Stanke M."/>
            <person name="Haas B.J."/>
            <person name="Wortman J.R."/>
            <person name="Fraser-Liggett C.M."/>
            <person name="Ravel J."/>
            <person name="Rabinowicz P.D."/>
        </authorList>
    </citation>
    <scope>NUCLEOTIDE SEQUENCE [LARGE SCALE GENOMIC DNA]</scope>
    <source>
        <strain evidence="4">cv. Hale</strain>
    </source>
</reference>
<dbReference type="STRING" id="3988.B9SQN7"/>
<comment type="similarity">
    <text evidence="1">Belongs to the PC-esterase family. TBL subfamily.</text>
</comment>
<sequence>METLPITPDMAAPPNMSTDRNLFAIAANVPGSMKVAVDFLNITTLSEYRKEAHTSIYSTSQNGGDKLLSEEHKADPSLYADCLHWCLPGLPDTWNELLYASIVTKENDIF</sequence>
<dbReference type="Pfam" id="PF13839">
    <property type="entry name" value="PC-Esterase"/>
    <property type="match status" value="1"/>
</dbReference>
<proteinExistence type="inferred from homology"/>
<dbReference type="EMBL" id="EQ974089">
    <property type="protein sequence ID" value="EEF34064.1"/>
    <property type="molecule type" value="Genomic_DNA"/>
</dbReference>
<dbReference type="eggNOG" id="ENOG502QUBK">
    <property type="taxonomic scope" value="Eukaryota"/>
</dbReference>
<keyword evidence="4" id="KW-1185">Reference proteome</keyword>
<dbReference type="InterPro" id="IPR026057">
    <property type="entry name" value="TBL_C"/>
</dbReference>
<evidence type="ECO:0000313" key="3">
    <source>
        <dbReference type="EMBL" id="EEF34064.1"/>
    </source>
</evidence>
<dbReference type="PANTHER" id="PTHR32285:SF10">
    <property type="entry name" value="XYLAN O-ACETYLTRANSFERASE 1"/>
    <property type="match status" value="1"/>
</dbReference>
<gene>
    <name evidence="3" type="ORF">RCOM_0838230</name>
</gene>
<dbReference type="InterPro" id="IPR029962">
    <property type="entry name" value="TBL"/>
</dbReference>
<dbReference type="PANTHER" id="PTHR32285">
    <property type="entry name" value="PROTEIN TRICHOME BIREFRINGENCE-LIKE 9-RELATED"/>
    <property type="match status" value="1"/>
</dbReference>
<feature type="domain" description="Trichome birefringence-like C-terminal" evidence="2">
    <location>
        <begin position="15"/>
        <end position="100"/>
    </location>
</feature>
<evidence type="ECO:0000256" key="1">
    <source>
        <dbReference type="ARBA" id="ARBA00007727"/>
    </source>
</evidence>
<dbReference type="AlphaFoldDB" id="B9SQN7"/>
<protein>
    <recommendedName>
        <fullName evidence="2">Trichome birefringence-like C-terminal domain-containing protein</fullName>
    </recommendedName>
</protein>
<evidence type="ECO:0000259" key="2">
    <source>
        <dbReference type="Pfam" id="PF13839"/>
    </source>
</evidence>
<organism evidence="3 4">
    <name type="scientific">Ricinus communis</name>
    <name type="common">Castor bean</name>
    <dbReference type="NCBI Taxonomy" id="3988"/>
    <lineage>
        <taxon>Eukaryota</taxon>
        <taxon>Viridiplantae</taxon>
        <taxon>Streptophyta</taxon>
        <taxon>Embryophyta</taxon>
        <taxon>Tracheophyta</taxon>
        <taxon>Spermatophyta</taxon>
        <taxon>Magnoliopsida</taxon>
        <taxon>eudicotyledons</taxon>
        <taxon>Gunneridae</taxon>
        <taxon>Pentapetalae</taxon>
        <taxon>rosids</taxon>
        <taxon>fabids</taxon>
        <taxon>Malpighiales</taxon>
        <taxon>Euphorbiaceae</taxon>
        <taxon>Acalyphoideae</taxon>
        <taxon>Acalypheae</taxon>
        <taxon>Ricinus</taxon>
    </lineage>
</organism>
<accession>B9SQN7</accession>
<dbReference type="InParanoid" id="B9SQN7"/>